<accession>A0ABT9A3N6</accession>
<protein>
    <submittedName>
        <fullName evidence="4">VacJ family lipoprotein</fullName>
    </submittedName>
</protein>
<evidence type="ECO:0000256" key="3">
    <source>
        <dbReference type="SAM" id="MobiDB-lite"/>
    </source>
</evidence>
<name>A0ABT9A3N6_9SPHN</name>
<comment type="caution">
    <text evidence="4">The sequence shown here is derived from an EMBL/GenBank/DDBJ whole genome shotgun (WGS) entry which is preliminary data.</text>
</comment>
<keyword evidence="4" id="KW-0449">Lipoprotein</keyword>
<evidence type="ECO:0000256" key="2">
    <source>
        <dbReference type="ARBA" id="ARBA00022729"/>
    </source>
</evidence>
<keyword evidence="5" id="KW-1185">Reference proteome</keyword>
<dbReference type="InterPro" id="IPR007428">
    <property type="entry name" value="MlaA"/>
</dbReference>
<dbReference type="RefSeq" id="WP_304562851.1">
    <property type="nucleotide sequence ID" value="NZ_JAUQSZ010000016.1"/>
</dbReference>
<comment type="similarity">
    <text evidence="1">Belongs to the MlaA family.</text>
</comment>
<dbReference type="Pfam" id="PF04333">
    <property type="entry name" value="MlaA"/>
    <property type="match status" value="1"/>
</dbReference>
<dbReference type="PANTHER" id="PTHR30035:SF3">
    <property type="entry name" value="INTERMEMBRANE PHOSPHOLIPID TRANSPORT SYSTEM LIPOPROTEIN MLAA"/>
    <property type="match status" value="1"/>
</dbReference>
<reference evidence="4" key="1">
    <citation type="submission" date="2023-07" db="EMBL/GenBank/DDBJ databases">
        <authorList>
            <person name="Kim M.K."/>
        </authorList>
    </citation>
    <scope>NUCLEOTIDE SEQUENCE</scope>
    <source>
        <strain evidence="4">CA1-15</strain>
    </source>
</reference>
<sequence>MSTTTFALTLALSGVPANHDRNVPVMEGLAPAVSAPDAAGASLAAPAALVAAAPPQESPQDSAPPDSDAPDIVVRGHQGDPLAAFNTKMFEFTMKVDAIALRPVAMAYSRIVPQPISNGIRNGLNNLQSPTIFVNFMLQHRIGKAAHTLARFVINSTIGIGGLFDIASKKPFRLRRYQNGFADTFGYYGVKPGVYLFLPVVGPTTLRDLVGTTLDRFALPLAIGKPFNKPYYVLPVGVFRTLDNRAQFDERLQALYQGSDPYAKRREDYFRDREAQINSLHSRAWQIRHGLTPSQPYAATPLSPQAPGPQGTPPPQAKPISSITQPAPRVMMVANVPAPPAWRPLKLSAAR</sequence>
<dbReference type="PANTHER" id="PTHR30035">
    <property type="entry name" value="LIPOPROTEIN VACJ-RELATED"/>
    <property type="match status" value="1"/>
</dbReference>
<dbReference type="PRINTS" id="PR01805">
    <property type="entry name" value="VACJLIPOPROT"/>
</dbReference>
<feature type="compositionally biased region" description="Low complexity" evidence="3">
    <location>
        <begin position="51"/>
        <end position="66"/>
    </location>
</feature>
<evidence type="ECO:0000256" key="1">
    <source>
        <dbReference type="ARBA" id="ARBA00010634"/>
    </source>
</evidence>
<evidence type="ECO:0000313" key="4">
    <source>
        <dbReference type="EMBL" id="MDO7844454.1"/>
    </source>
</evidence>
<feature type="region of interest" description="Disordered" evidence="3">
    <location>
        <begin position="296"/>
        <end position="326"/>
    </location>
</feature>
<dbReference type="Proteomes" id="UP001176468">
    <property type="component" value="Unassembled WGS sequence"/>
</dbReference>
<proteinExistence type="inferred from homology"/>
<dbReference type="EMBL" id="JAUQSZ010000016">
    <property type="protein sequence ID" value="MDO7844454.1"/>
    <property type="molecule type" value="Genomic_DNA"/>
</dbReference>
<organism evidence="4 5">
    <name type="scientific">Sphingomonas immobilis</name>
    <dbReference type="NCBI Taxonomy" id="3063997"/>
    <lineage>
        <taxon>Bacteria</taxon>
        <taxon>Pseudomonadati</taxon>
        <taxon>Pseudomonadota</taxon>
        <taxon>Alphaproteobacteria</taxon>
        <taxon>Sphingomonadales</taxon>
        <taxon>Sphingomonadaceae</taxon>
        <taxon>Sphingomonas</taxon>
    </lineage>
</organism>
<evidence type="ECO:0000313" key="5">
    <source>
        <dbReference type="Proteomes" id="UP001176468"/>
    </source>
</evidence>
<keyword evidence="2" id="KW-0732">Signal</keyword>
<feature type="region of interest" description="Disordered" evidence="3">
    <location>
        <begin position="51"/>
        <end position="75"/>
    </location>
</feature>
<gene>
    <name evidence="4" type="ORF">Q5H94_19145</name>
</gene>
<feature type="compositionally biased region" description="Pro residues" evidence="3">
    <location>
        <begin position="304"/>
        <end position="317"/>
    </location>
</feature>